<evidence type="ECO:0000256" key="3">
    <source>
        <dbReference type="ARBA" id="ARBA00022546"/>
    </source>
</evidence>
<keyword evidence="14" id="KW-1160">Virus entry into host cell</keyword>
<evidence type="ECO:0000256" key="4">
    <source>
        <dbReference type="ARBA" id="ARBA00022581"/>
    </source>
</evidence>
<dbReference type="GO" id="GO:0019062">
    <property type="term" value="P:virion attachment to host cell"/>
    <property type="evidence" value="ECO:0007669"/>
    <property type="project" value="UniProtKB-KW"/>
</dbReference>
<evidence type="ECO:0000256" key="14">
    <source>
        <dbReference type="ARBA" id="ARBA00023296"/>
    </source>
</evidence>
<dbReference type="SUPFAM" id="SSF50939">
    <property type="entry name" value="Sialidases"/>
    <property type="match status" value="1"/>
</dbReference>
<name>A0A8F7GNY5_9MONO</name>
<reference evidence="18" key="1">
    <citation type="submission" date="2020-07" db="EMBL/GenBank/DDBJ databases">
        <authorList>
            <person name="Song J.-W."/>
        </authorList>
    </citation>
    <scope>NUCLEOTIDE SEQUENCE</scope>
    <source>
        <strain evidence="18">Aa17-154</strain>
        <strain evidence="19">Aa17-166</strain>
    </source>
</reference>
<evidence type="ECO:0000256" key="1">
    <source>
        <dbReference type="ARBA" id="ARBA00004208"/>
    </source>
</evidence>
<evidence type="ECO:0000256" key="6">
    <source>
        <dbReference type="ARBA" id="ARBA00022804"/>
    </source>
</evidence>
<comment type="similarity">
    <text evidence="15">Belongs to the paramyxoviruses hemagglutinin-neuraminidase family.</text>
</comment>
<evidence type="ECO:0000256" key="10">
    <source>
        <dbReference type="ARBA" id="ARBA00022968"/>
    </source>
</evidence>
<feature type="region of interest" description="Disordered" evidence="16">
    <location>
        <begin position="597"/>
        <end position="747"/>
    </location>
</feature>
<feature type="compositionally biased region" description="Low complexity" evidence="16">
    <location>
        <begin position="621"/>
        <end position="664"/>
    </location>
</feature>
<dbReference type="GO" id="GO:0055036">
    <property type="term" value="C:virion membrane"/>
    <property type="evidence" value="ECO:0007669"/>
    <property type="project" value="UniProtKB-SubCell"/>
</dbReference>
<keyword evidence="9 15" id="KW-0261">Viral envelope protein</keyword>
<comment type="subcellular location">
    <subcellularLocation>
        <location evidence="2">Host membrane</location>
        <topology evidence="2">Single-pass type II membrane protein</topology>
    </subcellularLocation>
    <subcellularLocation>
        <location evidence="1">Virion membrane</location>
        <topology evidence="1">Single-pass type II membrane protein</topology>
    </subcellularLocation>
</comment>
<evidence type="ECO:0000256" key="11">
    <source>
        <dbReference type="ARBA" id="ARBA00022989"/>
    </source>
</evidence>
<dbReference type="GO" id="GO:0046789">
    <property type="term" value="F:host cell surface receptor binding"/>
    <property type="evidence" value="ECO:0007669"/>
    <property type="project" value="InterPro"/>
</dbReference>
<dbReference type="GO" id="GO:0033644">
    <property type="term" value="C:host cell membrane"/>
    <property type="evidence" value="ECO:0007669"/>
    <property type="project" value="UniProtKB-SubCell"/>
</dbReference>
<evidence type="ECO:0000256" key="2">
    <source>
        <dbReference type="ARBA" id="ARBA00004597"/>
    </source>
</evidence>
<dbReference type="Pfam" id="PF00423">
    <property type="entry name" value="HN"/>
    <property type="match status" value="1"/>
</dbReference>
<evidence type="ECO:0000256" key="13">
    <source>
        <dbReference type="ARBA" id="ARBA00023180"/>
    </source>
</evidence>
<evidence type="ECO:0000256" key="5">
    <source>
        <dbReference type="ARBA" id="ARBA00022692"/>
    </source>
</evidence>
<evidence type="ECO:0000256" key="8">
    <source>
        <dbReference type="ARBA" id="ARBA00022870"/>
    </source>
</evidence>
<evidence type="ECO:0000313" key="18">
    <source>
        <dbReference type="EMBL" id="QXU63476.1"/>
    </source>
</evidence>
<protein>
    <submittedName>
        <fullName evidence="18">G protein</fullName>
    </submittedName>
</protein>
<keyword evidence="10" id="KW-0735">Signal-anchor</keyword>
<accession>A0A8F7GNY5</accession>
<keyword evidence="4" id="KW-0945">Host-virus interaction</keyword>
<evidence type="ECO:0000256" key="17">
    <source>
        <dbReference type="SAM" id="Phobius"/>
    </source>
</evidence>
<keyword evidence="3 15" id="KW-0348">Hemagglutinin</keyword>
<keyword evidence="13" id="KW-0325">Glycoprotein</keyword>
<dbReference type="EMBL" id="MT823464">
    <property type="protein sequence ID" value="QXU63484.1"/>
    <property type="molecule type" value="Viral_cRNA"/>
</dbReference>
<dbReference type="InterPro" id="IPR036278">
    <property type="entry name" value="Sialidase_sf"/>
</dbReference>
<proteinExistence type="inferred from homology"/>
<keyword evidence="12 17" id="KW-0472">Membrane</keyword>
<dbReference type="Gene3D" id="2.120.10.10">
    <property type="match status" value="1"/>
</dbReference>
<feature type="compositionally biased region" description="Polar residues" evidence="16">
    <location>
        <begin position="705"/>
        <end position="725"/>
    </location>
</feature>
<dbReference type="EMBL" id="MT823463">
    <property type="protein sequence ID" value="QXU63476.1"/>
    <property type="molecule type" value="Viral_cRNA"/>
</dbReference>
<evidence type="ECO:0000313" key="19">
    <source>
        <dbReference type="EMBL" id="QXU63484.1"/>
    </source>
</evidence>
<feature type="transmembrane region" description="Helical" evidence="17">
    <location>
        <begin position="28"/>
        <end position="47"/>
    </location>
</feature>
<evidence type="ECO:0000256" key="12">
    <source>
        <dbReference type="ARBA" id="ARBA00023136"/>
    </source>
</evidence>
<feature type="compositionally biased region" description="Basic and acidic residues" evidence="16">
    <location>
        <begin position="666"/>
        <end position="679"/>
    </location>
</feature>
<dbReference type="GO" id="GO:0046718">
    <property type="term" value="P:symbiont entry into host cell"/>
    <property type="evidence" value="ECO:0007669"/>
    <property type="project" value="UniProtKB-KW"/>
</dbReference>
<keyword evidence="11 17" id="KW-1133">Transmembrane helix</keyword>
<keyword evidence="8" id="KW-1043">Host membrane</keyword>
<keyword evidence="5 17" id="KW-0812">Transmembrane</keyword>
<evidence type="ECO:0000256" key="15">
    <source>
        <dbReference type="RuleBase" id="RU004216"/>
    </source>
</evidence>
<reference evidence="18" key="2">
    <citation type="journal article" date="2021" name="Virology (Lond)">
        <title>Novel Paju Apodemus paramyxovirus 1 and 2, harbored by Apodemus agrarius in the Republic of Korea.</title>
        <authorList>
            <person name="Lee S.H."/>
            <person name="No J.S."/>
            <person name="Kim K."/>
            <person name="Budhathoki S."/>
            <person name="Park K."/>
            <person name="Lee G.Y."/>
            <person name="Cho S."/>
            <person name="Kim B.H."/>
            <person name="Cho S."/>
            <person name="Kim J."/>
            <person name="Lee J."/>
            <person name="Cho S.H."/>
            <person name="Kim H.C."/>
            <person name="Klein T.A."/>
            <person name="Uhm C.S."/>
            <person name="Kim W.K."/>
            <person name="Song J.W."/>
        </authorList>
    </citation>
    <scope>NUCLEOTIDE SEQUENCE</scope>
    <source>
        <strain evidence="18">Aa17-154</strain>
        <strain evidence="19">Aa17-166</strain>
    </source>
</reference>
<dbReference type="InterPro" id="IPR000665">
    <property type="entry name" value="Hemagglutn/HN"/>
</dbReference>
<evidence type="ECO:0000256" key="7">
    <source>
        <dbReference type="ARBA" id="ARBA00022844"/>
    </source>
</evidence>
<dbReference type="GO" id="GO:0019031">
    <property type="term" value="C:viral envelope"/>
    <property type="evidence" value="ECO:0007669"/>
    <property type="project" value="UniProtKB-KW"/>
</dbReference>
<sequence>MADYYKTGGFSTTIPKKIKDKAEESTSILAYSSLVLGIISVLVLIALNATNIVLSIKRDAATAAGSTSGSTGESNSQNNHLVDLIEGDLLPKTNLINNVVSYNIPSSLTQIYNYMRRDLMQACTPKFDHNGGQCPVGPNPYHSGSFSLLTRNFLQRCPDPNENIIMENGVHVLDFPSFVPGPTKPGGCMRDPSFSIGPKIFGYTHNVVGDGCDNIQLTTQYVSIGRVTDVDSDMPYFETLTQWYIDDGLNRKTCTVAVADDGTWIACIISTESDEQDYRTLGIGRVFIGYMDIYGRRMTWYLDENDISFSHNFAAIFFSVGSGIVESGKVYFLMYGGLVAPVSGNVMCSTPGCSNPSQTLCDEASKPKSRDGRQMVNAIMVFDDNPGETPRPKVKVLKPSQSWFGARGRLFTSAYDAYAFIYIASETWHALPQIGMVLLDDDLDVFWVENVATSRPGTNGCDFGNRCPKVCLTGYYTDLFPLDSIYQFAITITLKNPEHPVNPVLQVVSQNKVLYETTLVTANQSAHFTTTSCFKYTRSLWCLSIVALEPATVGARQPVPFLYRVPLSCKAKVLQTGLMLPRFEKTNRTQIMTTQELNPPQIPIKPSDKEEAVVSTPNPNPTQLQTPTPKVPTTPASTAVTHTTVKTTSKPSVTTEEQSTNTTTRQKREDTTSAKDIVEHPAASLENSRSMLDGDIISDSDRSNVRSITLGKSETNVSGNIVNRQPKNRRAGPKQSKGQRNQSKSDREMVIKADSINVQSSNQNSQAEENEENGFSRFLAMLMPIRFDHYIYHGLDKVDYDSDIDAITDEKFTTGDDSVIMIKNVG</sequence>
<organism evidence="18">
    <name type="scientific">Jeilongvirus sp</name>
    <dbReference type="NCBI Taxonomy" id="2686070"/>
    <lineage>
        <taxon>Viruses</taxon>
        <taxon>Riboviria</taxon>
        <taxon>Orthornavirae</taxon>
        <taxon>Negarnaviricota</taxon>
        <taxon>Haploviricotina</taxon>
        <taxon>Monjiviricetes</taxon>
        <taxon>Mononegavirales</taxon>
        <taxon>Paramyxoviridae</taxon>
        <taxon>Orthoparamyxovirinae</taxon>
        <taxon>Jeilongvirus</taxon>
    </lineage>
</organism>
<keyword evidence="6" id="KW-1161">Viral attachment to host cell</keyword>
<evidence type="ECO:0000256" key="16">
    <source>
        <dbReference type="SAM" id="MobiDB-lite"/>
    </source>
</evidence>
<evidence type="ECO:0000256" key="9">
    <source>
        <dbReference type="ARBA" id="ARBA00022879"/>
    </source>
</evidence>
<keyword evidence="7" id="KW-0946">Virion</keyword>